<proteinExistence type="predicted"/>
<evidence type="ECO:0000313" key="3">
    <source>
        <dbReference type="Proteomes" id="UP001215280"/>
    </source>
</evidence>
<protein>
    <submittedName>
        <fullName evidence="2">Uncharacterized protein</fullName>
    </submittedName>
</protein>
<keyword evidence="3" id="KW-1185">Reference proteome</keyword>
<dbReference type="EMBL" id="JARJLG010000107">
    <property type="protein sequence ID" value="KAJ7744476.1"/>
    <property type="molecule type" value="Genomic_DNA"/>
</dbReference>
<organism evidence="2 3">
    <name type="scientific">Mycena maculata</name>
    <dbReference type="NCBI Taxonomy" id="230809"/>
    <lineage>
        <taxon>Eukaryota</taxon>
        <taxon>Fungi</taxon>
        <taxon>Dikarya</taxon>
        <taxon>Basidiomycota</taxon>
        <taxon>Agaricomycotina</taxon>
        <taxon>Agaricomycetes</taxon>
        <taxon>Agaricomycetidae</taxon>
        <taxon>Agaricales</taxon>
        <taxon>Marasmiineae</taxon>
        <taxon>Mycenaceae</taxon>
        <taxon>Mycena</taxon>
    </lineage>
</organism>
<dbReference type="Proteomes" id="UP001215280">
    <property type="component" value="Unassembled WGS sequence"/>
</dbReference>
<name>A0AAD7IM81_9AGAR</name>
<gene>
    <name evidence="2" type="ORF">DFH07DRAFT_963699</name>
</gene>
<reference evidence="2" key="1">
    <citation type="submission" date="2023-03" db="EMBL/GenBank/DDBJ databases">
        <title>Massive genome expansion in bonnet fungi (Mycena s.s.) driven by repeated elements and novel gene families across ecological guilds.</title>
        <authorList>
            <consortium name="Lawrence Berkeley National Laboratory"/>
            <person name="Harder C.B."/>
            <person name="Miyauchi S."/>
            <person name="Viragh M."/>
            <person name="Kuo A."/>
            <person name="Thoen E."/>
            <person name="Andreopoulos B."/>
            <person name="Lu D."/>
            <person name="Skrede I."/>
            <person name="Drula E."/>
            <person name="Henrissat B."/>
            <person name="Morin E."/>
            <person name="Kohler A."/>
            <person name="Barry K."/>
            <person name="LaButti K."/>
            <person name="Morin E."/>
            <person name="Salamov A."/>
            <person name="Lipzen A."/>
            <person name="Mereny Z."/>
            <person name="Hegedus B."/>
            <person name="Baldrian P."/>
            <person name="Stursova M."/>
            <person name="Weitz H."/>
            <person name="Taylor A."/>
            <person name="Grigoriev I.V."/>
            <person name="Nagy L.G."/>
            <person name="Martin F."/>
            <person name="Kauserud H."/>
        </authorList>
    </citation>
    <scope>NUCLEOTIDE SEQUENCE</scope>
    <source>
        <strain evidence="2">CBHHK188m</strain>
    </source>
</reference>
<feature type="region of interest" description="Disordered" evidence="1">
    <location>
        <begin position="54"/>
        <end position="73"/>
    </location>
</feature>
<evidence type="ECO:0000256" key="1">
    <source>
        <dbReference type="SAM" id="MobiDB-lite"/>
    </source>
</evidence>
<sequence>MTIPQLRAFIRHGTPLTTAIVVNVLKRHPTPGLTTIELYEKAHQMYPHAFQAAPPPKNGPSSLGKKFFTCPDPPKPTHPIRSVRYLKSVVLKELEELEYVQKIVLHLRDGTPTSPGPDTKAAWRWILSDTLPEYTVDSEIMRQLGTVKTSERENSM</sequence>
<comment type="caution">
    <text evidence="2">The sequence shown here is derived from an EMBL/GenBank/DDBJ whole genome shotgun (WGS) entry which is preliminary data.</text>
</comment>
<dbReference type="AlphaFoldDB" id="A0AAD7IM81"/>
<evidence type="ECO:0000313" key="2">
    <source>
        <dbReference type="EMBL" id="KAJ7744476.1"/>
    </source>
</evidence>
<accession>A0AAD7IM81</accession>